<name>A0A0F9HJ64_9ZZZZ</name>
<dbReference type="AlphaFoldDB" id="A0A0F9HJ64"/>
<sequence>MIRHPLFQRGNIYLSGGMQFAENLGAGWRENTSEKLRSLGYFPLDICALDRAYAVKNGELLYQSTDITRAVSVATELQAKSNIRKHFIRADLDLIEYDSDGVVVFYDEGARRGAGTISECQHAFNRDIPIFLISEYEDWTDEVPGWLQALATRSFTDWNSLYDYLAELPERILIKDRYGNRHAEQQYLCSLCGTAFLKNKHQFVSKVSPLYCSPCVDLITKTWEKLEDRYEFFVDMIEHQALEEMTKQRMLDL</sequence>
<dbReference type="EMBL" id="LAZR01024422">
    <property type="protein sequence ID" value="KKL75182.1"/>
    <property type="molecule type" value="Genomic_DNA"/>
</dbReference>
<evidence type="ECO:0008006" key="2">
    <source>
        <dbReference type="Google" id="ProtNLM"/>
    </source>
</evidence>
<organism evidence="1">
    <name type="scientific">marine sediment metagenome</name>
    <dbReference type="NCBI Taxonomy" id="412755"/>
    <lineage>
        <taxon>unclassified sequences</taxon>
        <taxon>metagenomes</taxon>
        <taxon>ecological metagenomes</taxon>
    </lineage>
</organism>
<proteinExistence type="predicted"/>
<gene>
    <name evidence="1" type="ORF">LCGC14_2057450</name>
</gene>
<evidence type="ECO:0000313" key="1">
    <source>
        <dbReference type="EMBL" id="KKL75182.1"/>
    </source>
</evidence>
<comment type="caution">
    <text evidence="1">The sequence shown here is derived from an EMBL/GenBank/DDBJ whole genome shotgun (WGS) entry which is preliminary data.</text>
</comment>
<accession>A0A0F9HJ64</accession>
<protein>
    <recommendedName>
        <fullName evidence="2">Nucleoside 2-deoxyribosyltransferase</fullName>
    </recommendedName>
</protein>
<reference evidence="1" key="1">
    <citation type="journal article" date="2015" name="Nature">
        <title>Complex archaea that bridge the gap between prokaryotes and eukaryotes.</title>
        <authorList>
            <person name="Spang A."/>
            <person name="Saw J.H."/>
            <person name="Jorgensen S.L."/>
            <person name="Zaremba-Niedzwiedzka K."/>
            <person name="Martijn J."/>
            <person name="Lind A.E."/>
            <person name="van Eijk R."/>
            <person name="Schleper C."/>
            <person name="Guy L."/>
            <person name="Ettema T.J."/>
        </authorList>
    </citation>
    <scope>NUCLEOTIDE SEQUENCE</scope>
</reference>